<protein>
    <recommendedName>
        <fullName evidence="6">33 kDa chaperonin</fullName>
    </recommendedName>
    <alternativeName>
        <fullName evidence="6">Heat shock protein 33 homolog</fullName>
        <shortName evidence="6">HSP33</shortName>
    </alternativeName>
</protein>
<evidence type="ECO:0000256" key="2">
    <source>
        <dbReference type="ARBA" id="ARBA00022833"/>
    </source>
</evidence>
<evidence type="ECO:0000256" key="6">
    <source>
        <dbReference type="HAMAP-Rule" id="MF_00117"/>
    </source>
</evidence>
<dbReference type="GO" id="GO:0042026">
    <property type="term" value="P:protein refolding"/>
    <property type="evidence" value="ECO:0007669"/>
    <property type="project" value="TreeGrafter"/>
</dbReference>
<dbReference type="OrthoDB" id="9776534at2"/>
<dbReference type="Pfam" id="PF01430">
    <property type="entry name" value="HSP33"/>
    <property type="match status" value="1"/>
</dbReference>
<evidence type="ECO:0000256" key="5">
    <source>
        <dbReference type="ARBA" id="ARBA00023284"/>
    </source>
</evidence>
<dbReference type="HAMAP" id="MF_00117">
    <property type="entry name" value="HslO"/>
    <property type="match status" value="1"/>
</dbReference>
<feature type="disulfide bond" description="Redox-active" evidence="6">
    <location>
        <begin position="238"/>
        <end position="240"/>
    </location>
</feature>
<dbReference type="EMBL" id="PVXP01000071">
    <property type="protein sequence ID" value="PRR81377.1"/>
    <property type="molecule type" value="Genomic_DNA"/>
</dbReference>
<proteinExistence type="inferred from homology"/>
<keyword evidence="2 6" id="KW-0862">Zinc</keyword>
<dbReference type="GO" id="GO:0051082">
    <property type="term" value="F:unfolded protein binding"/>
    <property type="evidence" value="ECO:0007669"/>
    <property type="project" value="UniProtKB-UniRule"/>
</dbReference>
<comment type="function">
    <text evidence="6">Redox regulated molecular chaperone. Protects both thermally unfolding and oxidatively damaged proteins from irreversible aggregation. Plays an important role in the bacterial defense system toward oxidative stress.</text>
</comment>
<feature type="disulfide bond" description="Redox-active" evidence="6">
    <location>
        <begin position="271"/>
        <end position="274"/>
    </location>
</feature>
<dbReference type="Gene3D" id="3.90.1280.10">
    <property type="entry name" value="HSP33 redox switch-like"/>
    <property type="match status" value="1"/>
</dbReference>
<dbReference type="PIRSF" id="PIRSF005261">
    <property type="entry name" value="Heat_shock_Hsp33"/>
    <property type="match status" value="1"/>
</dbReference>
<comment type="similarity">
    <text evidence="6">Belongs to the HSP33 family.</text>
</comment>
<dbReference type="PANTHER" id="PTHR30111:SF1">
    <property type="entry name" value="33 KDA CHAPERONIN"/>
    <property type="match status" value="1"/>
</dbReference>
<dbReference type="Proteomes" id="UP000237798">
    <property type="component" value="Unassembled WGS sequence"/>
</dbReference>
<evidence type="ECO:0000313" key="7">
    <source>
        <dbReference type="EMBL" id="PRR81377.1"/>
    </source>
</evidence>
<dbReference type="AlphaFoldDB" id="A0A2T0BC39"/>
<dbReference type="GO" id="GO:0005737">
    <property type="term" value="C:cytoplasm"/>
    <property type="evidence" value="ECO:0007669"/>
    <property type="project" value="UniProtKB-SubCell"/>
</dbReference>
<keyword evidence="4 6" id="KW-0143">Chaperone</keyword>
<keyword evidence="8" id="KW-1185">Reference proteome</keyword>
<dbReference type="RefSeq" id="WP_106010708.1">
    <property type="nucleotide sequence ID" value="NZ_PVXP01000071.1"/>
</dbReference>
<keyword evidence="3 6" id="KW-1015">Disulfide bond</keyword>
<dbReference type="CDD" id="cd00498">
    <property type="entry name" value="Hsp33"/>
    <property type="match status" value="1"/>
</dbReference>
<evidence type="ECO:0000256" key="3">
    <source>
        <dbReference type="ARBA" id="ARBA00023157"/>
    </source>
</evidence>
<dbReference type="SUPFAM" id="SSF64397">
    <property type="entry name" value="Hsp33 domain"/>
    <property type="match status" value="1"/>
</dbReference>
<dbReference type="InterPro" id="IPR016153">
    <property type="entry name" value="Heat_shock_Hsp33_N"/>
</dbReference>
<dbReference type="GO" id="GO:0044183">
    <property type="term" value="F:protein folding chaperone"/>
    <property type="evidence" value="ECO:0007669"/>
    <property type="project" value="TreeGrafter"/>
</dbReference>
<dbReference type="PANTHER" id="PTHR30111">
    <property type="entry name" value="33 KDA CHAPERONIN"/>
    <property type="match status" value="1"/>
</dbReference>
<evidence type="ECO:0000256" key="1">
    <source>
        <dbReference type="ARBA" id="ARBA00022490"/>
    </source>
</evidence>
<dbReference type="SUPFAM" id="SSF118352">
    <property type="entry name" value="HSP33 redox switch-like"/>
    <property type="match status" value="1"/>
</dbReference>
<dbReference type="Gene3D" id="3.55.30.10">
    <property type="entry name" value="Hsp33 domain"/>
    <property type="match status" value="1"/>
</dbReference>
<organism evidence="7 8">
    <name type="scientific">Clostridium luticellarii</name>
    <dbReference type="NCBI Taxonomy" id="1691940"/>
    <lineage>
        <taxon>Bacteria</taxon>
        <taxon>Bacillati</taxon>
        <taxon>Bacillota</taxon>
        <taxon>Clostridia</taxon>
        <taxon>Eubacteriales</taxon>
        <taxon>Clostridiaceae</taxon>
        <taxon>Clostridium</taxon>
    </lineage>
</organism>
<evidence type="ECO:0000313" key="8">
    <source>
        <dbReference type="Proteomes" id="UP000237798"/>
    </source>
</evidence>
<dbReference type="InterPro" id="IPR016154">
    <property type="entry name" value="Heat_shock_Hsp33_C"/>
</dbReference>
<comment type="PTM">
    <text evidence="6">Under oxidizing conditions two disulfide bonds are formed involving the reactive cysteines. Under reducing conditions zinc is bound to the reactive cysteines and the protein is inactive.</text>
</comment>
<accession>A0A2T0BC39</accession>
<comment type="subcellular location">
    <subcellularLocation>
        <location evidence="6">Cytoplasm</location>
    </subcellularLocation>
</comment>
<dbReference type="InterPro" id="IPR000397">
    <property type="entry name" value="Heat_shock_Hsp33"/>
</dbReference>
<comment type="caution">
    <text evidence="7">The sequence shown here is derived from an EMBL/GenBank/DDBJ whole genome shotgun (WGS) entry which is preliminary data.</text>
</comment>
<sequence length="298" mass="32283">MEDKLVSATAKEGSIRIIAASTTKLVNEAVSIHKCYPTAAAAFGRMLTAGSLMGAMLKSSSDSLTLRISGGGSAKGILVTSYADGHVKGYIGNPMANLPPNNKGKLDVGGIIGTNGNLTVTRDLGLKEPYSSQVPIQTGEIGDDLAYYFTISEQTPSAVALGVLVDVDLSIKSSGGFIIQMMPGADTDLSDSLTYKLQRIPPISTMLDQKKDIYDILNYIFEDMDLKTLDELSPSYRCDCSRERVERAFISIGLKDLNEIYKEGKSEEIKCNFCNKSYEFTHEQIGKMINKLQQTSSS</sequence>
<gene>
    <name evidence="6 7" type="primary">hslO</name>
    <name evidence="7" type="ORF">CLLU_31550</name>
</gene>
<reference evidence="7 8" key="1">
    <citation type="submission" date="2018-03" db="EMBL/GenBank/DDBJ databases">
        <title>Genome sequence of Clostridium luticellarii DSM 29923.</title>
        <authorList>
            <person name="Poehlein A."/>
            <person name="Daniel R."/>
        </authorList>
    </citation>
    <scope>NUCLEOTIDE SEQUENCE [LARGE SCALE GENOMIC DNA]</scope>
    <source>
        <strain evidence="7 8">DSM 29923</strain>
    </source>
</reference>
<keyword evidence="5 6" id="KW-0676">Redox-active center</keyword>
<dbReference type="NCBIfam" id="NF001033">
    <property type="entry name" value="PRK00114.1"/>
    <property type="match status" value="1"/>
</dbReference>
<keyword evidence="1 6" id="KW-0963">Cytoplasm</keyword>
<name>A0A2T0BC39_9CLOT</name>
<evidence type="ECO:0000256" key="4">
    <source>
        <dbReference type="ARBA" id="ARBA00023186"/>
    </source>
</evidence>